<protein>
    <submittedName>
        <fullName evidence="2">Uncharacterized protein</fullName>
    </submittedName>
</protein>
<evidence type="ECO:0000256" key="1">
    <source>
        <dbReference type="SAM" id="MobiDB-lite"/>
    </source>
</evidence>
<keyword evidence="3" id="KW-1185">Reference proteome</keyword>
<evidence type="ECO:0000313" key="2">
    <source>
        <dbReference type="EMBL" id="SAL87289.1"/>
    </source>
</evidence>
<organism evidence="2 3">
    <name type="scientific">Caballeronia choica</name>
    <dbReference type="NCBI Taxonomy" id="326476"/>
    <lineage>
        <taxon>Bacteria</taxon>
        <taxon>Pseudomonadati</taxon>
        <taxon>Pseudomonadota</taxon>
        <taxon>Betaproteobacteria</taxon>
        <taxon>Burkholderiales</taxon>
        <taxon>Burkholderiaceae</taxon>
        <taxon>Caballeronia</taxon>
    </lineage>
</organism>
<accession>A0A158L2N8</accession>
<proteinExistence type="predicted"/>
<dbReference type="AlphaFoldDB" id="A0A158L2N8"/>
<dbReference type="Proteomes" id="UP000054770">
    <property type="component" value="Unassembled WGS sequence"/>
</dbReference>
<sequence length="43" mass="4444">MSSADAGRTTAREPDVDEPEGTPPYAVGPPVEIRASAAWMSLG</sequence>
<reference evidence="2" key="1">
    <citation type="submission" date="2016-01" db="EMBL/GenBank/DDBJ databases">
        <authorList>
            <person name="Peeters C."/>
        </authorList>
    </citation>
    <scope>NUCLEOTIDE SEQUENCE [LARGE SCALE GENOMIC DNA]</scope>
    <source>
        <strain evidence="2">LMG 22940</strain>
    </source>
</reference>
<dbReference type="EMBL" id="FCON02000278">
    <property type="protein sequence ID" value="SAL87289.1"/>
    <property type="molecule type" value="Genomic_DNA"/>
</dbReference>
<comment type="caution">
    <text evidence="2">The sequence shown here is derived from an EMBL/GenBank/DDBJ whole genome shotgun (WGS) entry which is preliminary data.</text>
</comment>
<feature type="region of interest" description="Disordered" evidence="1">
    <location>
        <begin position="1"/>
        <end position="30"/>
    </location>
</feature>
<evidence type="ECO:0000313" key="3">
    <source>
        <dbReference type="Proteomes" id="UP000054770"/>
    </source>
</evidence>
<gene>
    <name evidence="2" type="ORF">AWB68_08350</name>
</gene>
<name>A0A158L2N8_9BURK</name>